<proteinExistence type="predicted"/>
<evidence type="ECO:0000256" key="1">
    <source>
        <dbReference type="SAM" id="Phobius"/>
    </source>
</evidence>
<keyword evidence="1" id="KW-0472">Membrane</keyword>
<dbReference type="RefSeq" id="WP_274052596.1">
    <property type="nucleotide sequence ID" value="NZ_CP059693.1"/>
</dbReference>
<evidence type="ECO:0000313" key="2">
    <source>
        <dbReference type="EMBL" id="WDE12322.1"/>
    </source>
</evidence>
<organism evidence="2 3">
    <name type="scientific">Thalassomonas haliotis</name>
    <dbReference type="NCBI Taxonomy" id="485448"/>
    <lineage>
        <taxon>Bacteria</taxon>
        <taxon>Pseudomonadati</taxon>
        <taxon>Pseudomonadota</taxon>
        <taxon>Gammaproteobacteria</taxon>
        <taxon>Alteromonadales</taxon>
        <taxon>Colwelliaceae</taxon>
        <taxon>Thalassomonas</taxon>
    </lineage>
</organism>
<keyword evidence="1" id="KW-0812">Transmembrane</keyword>
<keyword evidence="1" id="KW-1133">Transmembrane helix</keyword>
<reference evidence="2 3" key="1">
    <citation type="journal article" date="2022" name="Mar. Drugs">
        <title>Bioassay-Guided Fractionation Leads to the Detection of Cholic Acid Generated by the Rare Thalassomonas sp.</title>
        <authorList>
            <person name="Pheiffer F."/>
            <person name="Schneider Y.K."/>
            <person name="Hansen E.H."/>
            <person name="Andersen J.H."/>
            <person name="Isaksson J."/>
            <person name="Busche T."/>
            <person name="R C."/>
            <person name="Kalinowski J."/>
            <person name="Zyl L.V."/>
            <person name="Trindade M."/>
        </authorList>
    </citation>
    <scope>NUCLEOTIDE SEQUENCE [LARGE SCALE GENOMIC DNA]</scope>
    <source>
        <strain evidence="2 3">A5K-61T</strain>
    </source>
</reference>
<gene>
    <name evidence="2" type="ORF">H3N35_02220</name>
</gene>
<feature type="transmembrane region" description="Helical" evidence="1">
    <location>
        <begin position="25"/>
        <end position="43"/>
    </location>
</feature>
<name>A0ABY7VFZ6_9GAMM</name>
<accession>A0ABY7VFZ6</accession>
<keyword evidence="3" id="KW-1185">Reference proteome</keyword>
<evidence type="ECO:0000313" key="3">
    <source>
        <dbReference type="Proteomes" id="UP001215231"/>
    </source>
</evidence>
<sequence>MDVKKALEVLSKLKPAIEAIVKLKPSNEILFTLVLIFAIVVAFKM</sequence>
<dbReference type="EMBL" id="CP059693">
    <property type="protein sequence ID" value="WDE12322.1"/>
    <property type="molecule type" value="Genomic_DNA"/>
</dbReference>
<dbReference type="Proteomes" id="UP001215231">
    <property type="component" value="Chromosome"/>
</dbReference>
<protein>
    <submittedName>
        <fullName evidence="2">Uncharacterized protein</fullName>
    </submittedName>
</protein>